<gene>
    <name evidence="1" type="ORF">Poly41_71490</name>
</gene>
<evidence type="ECO:0000313" key="2">
    <source>
        <dbReference type="Proteomes" id="UP000319143"/>
    </source>
</evidence>
<proteinExistence type="predicted"/>
<organism evidence="1 2">
    <name type="scientific">Novipirellula artificiosorum</name>
    <dbReference type="NCBI Taxonomy" id="2528016"/>
    <lineage>
        <taxon>Bacteria</taxon>
        <taxon>Pseudomonadati</taxon>
        <taxon>Planctomycetota</taxon>
        <taxon>Planctomycetia</taxon>
        <taxon>Pirellulales</taxon>
        <taxon>Pirellulaceae</taxon>
        <taxon>Novipirellula</taxon>
    </lineage>
</organism>
<keyword evidence="2" id="KW-1185">Reference proteome</keyword>
<name>A0A5C6CCM8_9BACT</name>
<comment type="caution">
    <text evidence="1">The sequence shown here is derived from an EMBL/GenBank/DDBJ whole genome shotgun (WGS) entry which is preliminary data.</text>
</comment>
<reference evidence="1 2" key="1">
    <citation type="submission" date="2019-02" db="EMBL/GenBank/DDBJ databases">
        <title>Deep-cultivation of Planctomycetes and their phenomic and genomic characterization uncovers novel biology.</title>
        <authorList>
            <person name="Wiegand S."/>
            <person name="Jogler M."/>
            <person name="Boedeker C."/>
            <person name="Pinto D."/>
            <person name="Vollmers J."/>
            <person name="Rivas-Marin E."/>
            <person name="Kohn T."/>
            <person name="Peeters S.H."/>
            <person name="Heuer A."/>
            <person name="Rast P."/>
            <person name="Oberbeckmann S."/>
            <person name="Bunk B."/>
            <person name="Jeske O."/>
            <person name="Meyerdierks A."/>
            <person name="Storesund J.E."/>
            <person name="Kallscheuer N."/>
            <person name="Luecker S."/>
            <person name="Lage O.M."/>
            <person name="Pohl T."/>
            <person name="Merkel B.J."/>
            <person name="Hornburger P."/>
            <person name="Mueller R.-W."/>
            <person name="Bruemmer F."/>
            <person name="Labrenz M."/>
            <person name="Spormann A.M."/>
            <person name="Op Den Camp H."/>
            <person name="Overmann J."/>
            <person name="Amann R."/>
            <person name="Jetten M.S.M."/>
            <person name="Mascher T."/>
            <person name="Medema M.H."/>
            <person name="Devos D.P."/>
            <person name="Kaster A.-K."/>
            <person name="Ovreas L."/>
            <person name="Rohde M."/>
            <person name="Galperin M.Y."/>
            <person name="Jogler C."/>
        </authorList>
    </citation>
    <scope>NUCLEOTIDE SEQUENCE [LARGE SCALE GENOMIC DNA]</scope>
    <source>
        <strain evidence="1 2">Poly41</strain>
    </source>
</reference>
<dbReference type="EMBL" id="SJPV01000051">
    <property type="protein sequence ID" value="TWU21862.1"/>
    <property type="molecule type" value="Genomic_DNA"/>
</dbReference>
<evidence type="ECO:0000313" key="1">
    <source>
        <dbReference type="EMBL" id="TWU21862.1"/>
    </source>
</evidence>
<protein>
    <submittedName>
        <fullName evidence="1">Uncharacterized protein</fullName>
    </submittedName>
</protein>
<sequence length="38" mass="4333">MNAESAIIPIVLVITPTHNPKKLEKTPHPRFPDNLLTW</sequence>
<dbReference type="Proteomes" id="UP000319143">
    <property type="component" value="Unassembled WGS sequence"/>
</dbReference>
<dbReference type="AlphaFoldDB" id="A0A5C6CCM8"/>
<accession>A0A5C6CCM8</accession>